<protein>
    <submittedName>
        <fullName evidence="11">Caspase-1-like</fullName>
    </submittedName>
</protein>
<dbReference type="InterPro" id="IPR002398">
    <property type="entry name" value="Pept_C14"/>
</dbReference>
<dbReference type="PANTHER" id="PTHR10454">
    <property type="entry name" value="CASPASE"/>
    <property type="match status" value="1"/>
</dbReference>
<dbReference type="InterPro" id="IPR002138">
    <property type="entry name" value="Pept_C14_p10"/>
</dbReference>
<evidence type="ECO:0000313" key="10">
    <source>
        <dbReference type="Proteomes" id="UP000695000"/>
    </source>
</evidence>
<keyword evidence="3" id="KW-0378">Hydrolase</keyword>
<evidence type="ECO:0000256" key="7">
    <source>
        <dbReference type="SAM" id="MobiDB-lite"/>
    </source>
</evidence>
<dbReference type="SMART" id="SM00115">
    <property type="entry name" value="CASc"/>
    <property type="match status" value="1"/>
</dbReference>
<reference evidence="11" key="1">
    <citation type="submission" date="2025-08" db="UniProtKB">
        <authorList>
            <consortium name="RefSeq"/>
        </authorList>
    </citation>
    <scope>IDENTIFICATION</scope>
    <source>
        <tissue evidence="11">Whole Larva</tissue>
    </source>
</reference>
<dbReference type="InterPro" id="IPR001309">
    <property type="entry name" value="Pept_C14_p20"/>
</dbReference>
<evidence type="ECO:0000256" key="4">
    <source>
        <dbReference type="ARBA" id="ARBA00022807"/>
    </source>
</evidence>
<dbReference type="Gene3D" id="3.40.50.1460">
    <property type="match status" value="1"/>
</dbReference>
<sequence>MERKSCNSSIKNIYQIKVRQKAQSAQENTNANDVSPDADQQLIDRSNDDEKNASGSTAAKGESNYYNMNHDRRGIALIFNHYKFDNSNLSIREGTDKDCQNIDRTLTTFNFTTKVCQDYTYRQIVDIIYEVSNEDHSDADCLMIVVMSHGDAGVIHARDHQYTPDQLWLQFSGNNCPTLVGKPKLFFIQACRGNKLDPGVTVYASPGDANQNTYKIPAMADFLIMYSSFEGHISFRSTVSGSWLIRSLCDELQHISTNNTKTDLLTILTFVNRRIANYEVVAPEKDFDEMKQIGSIVSSLTKILHLYKKIDK</sequence>
<dbReference type="PANTHER" id="PTHR10454:SF232">
    <property type="entry name" value="AT03047P-RELATED"/>
    <property type="match status" value="1"/>
</dbReference>
<keyword evidence="5" id="KW-0865">Zymogen</keyword>
<accession>A0ABM1N2S3</accession>
<dbReference type="PROSITE" id="PS50208">
    <property type="entry name" value="CASPASE_P20"/>
    <property type="match status" value="1"/>
</dbReference>
<dbReference type="PROSITE" id="PS01121">
    <property type="entry name" value="CASPASE_HIS"/>
    <property type="match status" value="1"/>
</dbReference>
<dbReference type="PROSITE" id="PS01122">
    <property type="entry name" value="CASPASE_CYS"/>
    <property type="match status" value="1"/>
</dbReference>
<comment type="similarity">
    <text evidence="1 6">Belongs to the peptidase C14A family.</text>
</comment>
<organism evidence="10 11">
    <name type="scientific">Nicrophorus vespilloides</name>
    <name type="common">Boreal carrion beetle</name>
    <dbReference type="NCBI Taxonomy" id="110193"/>
    <lineage>
        <taxon>Eukaryota</taxon>
        <taxon>Metazoa</taxon>
        <taxon>Ecdysozoa</taxon>
        <taxon>Arthropoda</taxon>
        <taxon>Hexapoda</taxon>
        <taxon>Insecta</taxon>
        <taxon>Pterygota</taxon>
        <taxon>Neoptera</taxon>
        <taxon>Endopterygota</taxon>
        <taxon>Coleoptera</taxon>
        <taxon>Polyphaga</taxon>
        <taxon>Staphyliniformia</taxon>
        <taxon>Silphidae</taxon>
        <taxon>Nicrophorinae</taxon>
        <taxon>Nicrophorus</taxon>
    </lineage>
</organism>
<gene>
    <name evidence="11" type="primary">LOC108565953</name>
</gene>
<dbReference type="GeneID" id="108565953"/>
<feature type="domain" description="Caspase family p20" evidence="9">
    <location>
        <begin position="72"/>
        <end position="195"/>
    </location>
</feature>
<evidence type="ECO:0000256" key="3">
    <source>
        <dbReference type="ARBA" id="ARBA00022801"/>
    </source>
</evidence>
<dbReference type="InterPro" id="IPR011600">
    <property type="entry name" value="Pept_C14_caspase"/>
</dbReference>
<evidence type="ECO:0000259" key="8">
    <source>
        <dbReference type="PROSITE" id="PS50207"/>
    </source>
</evidence>
<evidence type="ECO:0000256" key="2">
    <source>
        <dbReference type="ARBA" id="ARBA00022670"/>
    </source>
</evidence>
<keyword evidence="2" id="KW-0645">Protease</keyword>
<feature type="region of interest" description="Disordered" evidence="7">
    <location>
        <begin position="45"/>
        <end position="65"/>
    </location>
</feature>
<feature type="domain" description="Caspase family p10" evidence="8">
    <location>
        <begin position="212"/>
        <end position="308"/>
    </location>
</feature>
<dbReference type="Proteomes" id="UP000695000">
    <property type="component" value="Unplaced"/>
</dbReference>
<evidence type="ECO:0000259" key="9">
    <source>
        <dbReference type="PROSITE" id="PS50208"/>
    </source>
</evidence>
<keyword evidence="4" id="KW-0788">Thiol protease</keyword>
<dbReference type="RefSeq" id="XP_017781123.1">
    <property type="nucleotide sequence ID" value="XM_017925634.1"/>
</dbReference>
<evidence type="ECO:0000256" key="1">
    <source>
        <dbReference type="ARBA" id="ARBA00010134"/>
    </source>
</evidence>
<proteinExistence type="inferred from homology"/>
<dbReference type="PRINTS" id="PR00376">
    <property type="entry name" value="IL1BCENZYME"/>
</dbReference>
<dbReference type="PROSITE" id="PS50207">
    <property type="entry name" value="CASPASE_P10"/>
    <property type="match status" value="1"/>
</dbReference>
<evidence type="ECO:0000313" key="11">
    <source>
        <dbReference type="RefSeq" id="XP_017781123.1"/>
    </source>
</evidence>
<keyword evidence="10" id="KW-1185">Reference proteome</keyword>
<name>A0ABM1N2S3_NICVS</name>
<evidence type="ECO:0000256" key="5">
    <source>
        <dbReference type="ARBA" id="ARBA00023145"/>
    </source>
</evidence>
<dbReference type="InterPro" id="IPR033139">
    <property type="entry name" value="Caspase_cys_AS"/>
</dbReference>
<dbReference type="InterPro" id="IPR016129">
    <property type="entry name" value="Caspase_his_AS"/>
</dbReference>
<dbReference type="CDD" id="cd00032">
    <property type="entry name" value="CASc"/>
    <property type="match status" value="1"/>
</dbReference>
<dbReference type="Pfam" id="PF00656">
    <property type="entry name" value="Peptidase_C14"/>
    <property type="match status" value="1"/>
</dbReference>
<dbReference type="SUPFAM" id="SSF52129">
    <property type="entry name" value="Caspase-like"/>
    <property type="match status" value="1"/>
</dbReference>
<evidence type="ECO:0000256" key="6">
    <source>
        <dbReference type="RuleBase" id="RU003971"/>
    </source>
</evidence>
<dbReference type="InterPro" id="IPR015917">
    <property type="entry name" value="Pept_C14A"/>
</dbReference>
<dbReference type="InterPro" id="IPR029030">
    <property type="entry name" value="Caspase-like_dom_sf"/>
</dbReference>